<reference evidence="1 2" key="1">
    <citation type="submission" date="2018-08" db="EMBL/GenBank/DDBJ databases">
        <title>Aphanomyces genome sequencing and annotation.</title>
        <authorList>
            <person name="Minardi D."/>
            <person name="Oidtmann B."/>
            <person name="Van Der Giezen M."/>
            <person name="Studholme D.J."/>
        </authorList>
    </citation>
    <scope>NUCLEOTIDE SEQUENCE [LARGE SCALE GENOMIC DNA]</scope>
    <source>
        <strain evidence="1 2">197901</strain>
    </source>
</reference>
<dbReference type="Gene3D" id="3.40.50.150">
    <property type="entry name" value="Vaccinia Virus protein VP39"/>
    <property type="match status" value="1"/>
</dbReference>
<organism evidence="1 2">
    <name type="scientific">Aphanomyces astaci</name>
    <name type="common">Crayfish plague agent</name>
    <dbReference type="NCBI Taxonomy" id="112090"/>
    <lineage>
        <taxon>Eukaryota</taxon>
        <taxon>Sar</taxon>
        <taxon>Stramenopiles</taxon>
        <taxon>Oomycota</taxon>
        <taxon>Saprolegniomycetes</taxon>
        <taxon>Saprolegniales</taxon>
        <taxon>Verrucalvaceae</taxon>
        <taxon>Aphanomyces</taxon>
    </lineage>
</organism>
<dbReference type="PANTHER" id="PTHR14614:SF132">
    <property type="entry name" value="PROTEIN-LYSINE METHYLTRANSFERASE C42C1.13"/>
    <property type="match status" value="1"/>
</dbReference>
<dbReference type="EMBL" id="QUTE01012015">
    <property type="protein sequence ID" value="RHZ08282.1"/>
    <property type="molecule type" value="Genomic_DNA"/>
</dbReference>
<proteinExistence type="predicted"/>
<dbReference type="InterPro" id="IPR019410">
    <property type="entry name" value="Methyltransf_16"/>
</dbReference>
<evidence type="ECO:0000313" key="1">
    <source>
        <dbReference type="EMBL" id="RHZ08282.1"/>
    </source>
</evidence>
<gene>
    <name evidence="1" type="ORF">DYB31_008324</name>
</gene>
<dbReference type="InterPro" id="IPR011990">
    <property type="entry name" value="TPR-like_helical_dom_sf"/>
</dbReference>
<name>A0A397F5A6_APHAT</name>
<dbReference type="PANTHER" id="PTHR14614">
    <property type="entry name" value="HEPATOCELLULAR CARCINOMA-ASSOCIATED ANTIGEN"/>
    <property type="match status" value="1"/>
</dbReference>
<evidence type="ECO:0000313" key="2">
    <source>
        <dbReference type="Proteomes" id="UP000266196"/>
    </source>
</evidence>
<dbReference type="Gene3D" id="1.25.40.10">
    <property type="entry name" value="Tetratricopeptide repeat domain"/>
    <property type="match status" value="1"/>
</dbReference>
<dbReference type="InterPro" id="IPR029063">
    <property type="entry name" value="SAM-dependent_MTases_sf"/>
</dbReference>
<dbReference type="Proteomes" id="UP000266196">
    <property type="component" value="Unassembled WGS sequence"/>
</dbReference>
<comment type="caution">
    <text evidence="1">The sequence shown here is derived from an EMBL/GenBank/DDBJ whole genome shotgun (WGS) entry which is preliminary data.</text>
</comment>
<protein>
    <submittedName>
        <fullName evidence="1">Uncharacterized protein</fullName>
    </submittedName>
</protein>
<dbReference type="Pfam" id="PF10294">
    <property type="entry name" value="Methyltransf_16"/>
    <property type="match status" value="1"/>
</dbReference>
<dbReference type="SUPFAM" id="SSF48452">
    <property type="entry name" value="TPR-like"/>
    <property type="match status" value="1"/>
</dbReference>
<dbReference type="SUPFAM" id="SSF53335">
    <property type="entry name" value="S-adenosyl-L-methionine-dependent methyltransferases"/>
    <property type="match status" value="1"/>
</dbReference>
<sequence length="526" mass="57662">MELTEQRIANGNELYKEGRYVDARREYSAAIRELDDAAEASPLVMSRILANRAQTYLQEREYALAFKDADAAVENDPLNVKAHMRRVIACENLEKFDAALKHVRHMLTLSLDSPTLTYALTTQSRLKRNCKSDAAAAKAERYEVGKLVHSQQSLRLNFGSMLPSHLPVGDWIDVVFFVANEFGLFQRGLLPSSVPLTVSIHGFSSTGLNVTLEIDSKSLPVEVGVNGKAAARLRIVPSSSVDQASGTLAASRFSLRADLAKGHHVDDVLPVVSLPIQAIPTTSTILFEYENDPLGIQCCRSVWVEGVDRFITLAESPGNLGSNIYILYIYMCANMHMPPSSSCLGIGGKLWDSSLILTAYLAAHPAVVSGKHVIELGSGLGLVGLACASLPAVASVVLTDIDDVVPLLEYNVRLNDLSDKASVKPLWWGTSIQHLFNAPYDVVLLSDVVYDPFGYEPLVASLRDLTSPDTTILMGHRSRHPQEKQFFDSLQLEFTLTSIPLDESSAVWAHPSRMADVKLFSIRKKA</sequence>
<dbReference type="VEuPathDB" id="FungiDB:H257_02076"/>
<dbReference type="AlphaFoldDB" id="A0A397F5A6"/>
<accession>A0A397F5A6</accession>